<evidence type="ECO:0000256" key="6">
    <source>
        <dbReference type="SAM" id="Phobius"/>
    </source>
</evidence>
<dbReference type="PANTHER" id="PTHR11040:SF140">
    <property type="entry name" value="ZRT (ZRT), IRT- (IRT-) LIKE PROTEIN TRANSPORTER"/>
    <property type="match status" value="1"/>
</dbReference>
<feature type="transmembrane region" description="Helical" evidence="6">
    <location>
        <begin position="99"/>
        <end position="119"/>
    </location>
</feature>
<evidence type="ECO:0000256" key="4">
    <source>
        <dbReference type="ARBA" id="ARBA00023136"/>
    </source>
</evidence>
<dbReference type="PhylomeDB" id="B3RSA5"/>
<keyword evidence="4 6" id="KW-0472">Membrane</keyword>
<dbReference type="FunCoup" id="B3RSA5">
    <property type="interactions" value="1424"/>
</dbReference>
<feature type="region of interest" description="Disordered" evidence="5">
    <location>
        <begin position="135"/>
        <end position="162"/>
    </location>
</feature>
<dbReference type="CTD" id="6751693"/>
<feature type="transmembrane region" description="Helical" evidence="6">
    <location>
        <begin position="239"/>
        <end position="260"/>
    </location>
</feature>
<feature type="compositionally biased region" description="Polar residues" evidence="5">
    <location>
        <begin position="145"/>
        <end position="155"/>
    </location>
</feature>
<feature type="transmembrane region" description="Helical" evidence="6">
    <location>
        <begin position="57"/>
        <end position="79"/>
    </location>
</feature>
<reference evidence="7 8" key="1">
    <citation type="journal article" date="2008" name="Nature">
        <title>The Trichoplax genome and the nature of placozoans.</title>
        <authorList>
            <person name="Srivastava M."/>
            <person name="Begovic E."/>
            <person name="Chapman J."/>
            <person name="Putnam N.H."/>
            <person name="Hellsten U."/>
            <person name="Kawashima T."/>
            <person name="Kuo A."/>
            <person name="Mitros T."/>
            <person name="Salamov A."/>
            <person name="Carpenter M.L."/>
            <person name="Signorovitch A.Y."/>
            <person name="Moreno M.A."/>
            <person name="Kamm K."/>
            <person name="Grimwood J."/>
            <person name="Schmutz J."/>
            <person name="Shapiro H."/>
            <person name="Grigoriev I.V."/>
            <person name="Buss L.W."/>
            <person name="Schierwater B."/>
            <person name="Dellaporta S.L."/>
            <person name="Rokhsar D.S."/>
        </authorList>
    </citation>
    <scope>NUCLEOTIDE SEQUENCE [LARGE SCALE GENOMIC DNA]</scope>
    <source>
        <strain evidence="7 8">Grell-BS-1999</strain>
    </source>
</reference>
<keyword evidence="3 6" id="KW-1133">Transmembrane helix</keyword>
<dbReference type="RefSeq" id="XP_002110478.1">
    <property type="nucleotide sequence ID" value="XM_002110442.1"/>
</dbReference>
<gene>
    <name evidence="7" type="ORF">TRIADDRAFT_54528</name>
</gene>
<comment type="subcellular location">
    <subcellularLocation>
        <location evidence="1">Membrane</location>
        <topology evidence="1">Multi-pass membrane protein</topology>
    </subcellularLocation>
</comment>
<dbReference type="InterPro" id="IPR003689">
    <property type="entry name" value="ZIP"/>
</dbReference>
<feature type="transmembrane region" description="Helical" evidence="6">
    <location>
        <begin position="23"/>
        <end position="45"/>
    </location>
</feature>
<evidence type="ECO:0000256" key="1">
    <source>
        <dbReference type="ARBA" id="ARBA00004141"/>
    </source>
</evidence>
<dbReference type="GO" id="GO:0071577">
    <property type="term" value="P:zinc ion transmembrane transport"/>
    <property type="evidence" value="ECO:0000318"/>
    <property type="project" value="GO_Central"/>
</dbReference>
<dbReference type="STRING" id="10228.B3RSA5"/>
<accession>B3RSA5</accession>
<dbReference type="eggNOG" id="KOG1558">
    <property type="taxonomic scope" value="Eukaryota"/>
</dbReference>
<keyword evidence="8" id="KW-1185">Reference proteome</keyword>
<dbReference type="OMA" id="TMMIDSV"/>
<evidence type="ECO:0000313" key="8">
    <source>
        <dbReference type="Proteomes" id="UP000009022"/>
    </source>
</evidence>
<name>B3RSA5_TRIAD</name>
<dbReference type="EMBL" id="DS985243">
    <property type="protein sequence ID" value="EDV26482.1"/>
    <property type="molecule type" value="Genomic_DNA"/>
</dbReference>
<protein>
    <submittedName>
        <fullName evidence="7">Uncharacterized protein</fullName>
    </submittedName>
</protein>
<evidence type="ECO:0000256" key="3">
    <source>
        <dbReference type="ARBA" id="ARBA00022989"/>
    </source>
</evidence>
<dbReference type="Pfam" id="PF02535">
    <property type="entry name" value="Zip"/>
    <property type="match status" value="1"/>
</dbReference>
<dbReference type="InParanoid" id="B3RSA5"/>
<dbReference type="Proteomes" id="UP000009022">
    <property type="component" value="Unassembled WGS sequence"/>
</dbReference>
<organism evidence="7 8">
    <name type="scientific">Trichoplax adhaerens</name>
    <name type="common">Trichoplax reptans</name>
    <dbReference type="NCBI Taxonomy" id="10228"/>
    <lineage>
        <taxon>Eukaryota</taxon>
        <taxon>Metazoa</taxon>
        <taxon>Placozoa</taxon>
        <taxon>Uniplacotomia</taxon>
        <taxon>Trichoplacea</taxon>
        <taxon>Trichoplacidae</taxon>
        <taxon>Trichoplax</taxon>
    </lineage>
</organism>
<feature type="transmembrane region" description="Helical" evidence="6">
    <location>
        <begin position="207"/>
        <end position="227"/>
    </location>
</feature>
<proteinExistence type="predicted"/>
<evidence type="ECO:0000256" key="5">
    <source>
        <dbReference type="SAM" id="MobiDB-lite"/>
    </source>
</evidence>
<dbReference type="GeneID" id="6751693"/>
<feature type="transmembrane region" description="Helical" evidence="6">
    <location>
        <begin position="266"/>
        <end position="288"/>
    </location>
</feature>
<dbReference type="PANTHER" id="PTHR11040">
    <property type="entry name" value="ZINC/IRON TRANSPORTER"/>
    <property type="match status" value="1"/>
</dbReference>
<dbReference type="GO" id="GO:0005886">
    <property type="term" value="C:plasma membrane"/>
    <property type="evidence" value="ECO:0000318"/>
    <property type="project" value="GO_Central"/>
</dbReference>
<dbReference type="HOGENOM" id="CLU_040462_1_0_1"/>
<evidence type="ECO:0000313" key="7">
    <source>
        <dbReference type="EMBL" id="EDV26482.1"/>
    </source>
</evidence>
<feature type="transmembrane region" description="Helical" evidence="6">
    <location>
        <begin position="181"/>
        <end position="201"/>
    </location>
</feature>
<sequence>MATNEFSGVADTVKPTRIHGSVIISKVIFVVILFILSFLFAILPLKFKNYSAKANRIIIHYGSCVSSGVFLGTCLLVLLPNVENILMNRFHTRYPLTHLFVTSGFLLAMFIEHSTTSCIEKIMYRYKSYSPAKSDLNTKRKQKTLRNPDSPINYSDESDMEDNWDTKQQNRQYRGHRTIGIILNIILSFHGIFEGFTIGLFNDRANLTTLYVAIMIHKLLVSLGLGIKLVRESFQLREIVICSLIFSATSPIGAAIAISANTHQNIQGNIVSGICIAIATGTFLYITFVEMIPKDLNESKWQKNAKRILYNHGICIYWLHYFIPYIELFQDFSCIFEITIDIETISYNCDFVY</sequence>
<dbReference type="KEGG" id="tad:TRIADDRAFT_54528"/>
<keyword evidence="2 6" id="KW-0812">Transmembrane</keyword>
<dbReference type="GO" id="GO:0005385">
    <property type="term" value="F:zinc ion transmembrane transporter activity"/>
    <property type="evidence" value="ECO:0000318"/>
    <property type="project" value="GO_Central"/>
</dbReference>
<evidence type="ECO:0000256" key="2">
    <source>
        <dbReference type="ARBA" id="ARBA00022692"/>
    </source>
</evidence>
<feature type="transmembrane region" description="Helical" evidence="6">
    <location>
        <begin position="308"/>
        <end position="326"/>
    </location>
</feature>
<dbReference type="OrthoDB" id="448280at2759"/>
<dbReference type="AlphaFoldDB" id="B3RSA5"/>